<sequence>MKRIVKVLVTAVAGLALIASATTTTAQAASKVKVLSTTKIAKRAVHATSGNVYSSAKLTHRKYQMKHYKNTTWYTYKQSVIKKKGKTRTYVYIKSGKKKGWIYNKSLKNGKAVNKKARLLTTYVKYNKIARTAGKAIRYNLNVSEASYYGMGNNIYFQYNFPVPDEDKVSEYKADRKALLKFYDLFKNRFKGNTRKNLDRMATDLRKQTIKKATMDQTAAQMENLASTLGDLVENLS</sequence>
<evidence type="ECO:0000313" key="3">
    <source>
        <dbReference type="Proteomes" id="UP000283633"/>
    </source>
</evidence>
<feature type="signal peptide" evidence="1">
    <location>
        <begin position="1"/>
        <end position="28"/>
    </location>
</feature>
<dbReference type="EMBL" id="QWZQ01000024">
    <property type="protein sequence ID" value="RRK10308.1"/>
    <property type="molecule type" value="Genomic_DNA"/>
</dbReference>
<evidence type="ECO:0008006" key="4">
    <source>
        <dbReference type="Google" id="ProtNLM"/>
    </source>
</evidence>
<proteinExistence type="predicted"/>
<evidence type="ECO:0000313" key="2">
    <source>
        <dbReference type="EMBL" id="RRK10308.1"/>
    </source>
</evidence>
<organism evidence="2 3">
    <name type="scientific">Lactiplantibacillus garii</name>
    <dbReference type="NCBI Taxonomy" id="2306423"/>
    <lineage>
        <taxon>Bacteria</taxon>
        <taxon>Bacillati</taxon>
        <taxon>Bacillota</taxon>
        <taxon>Bacilli</taxon>
        <taxon>Lactobacillales</taxon>
        <taxon>Lactobacillaceae</taxon>
        <taxon>Lactiplantibacillus</taxon>
    </lineage>
</organism>
<keyword evidence="1" id="KW-0732">Signal</keyword>
<comment type="caution">
    <text evidence="2">The sequence shown here is derived from an EMBL/GenBank/DDBJ whole genome shotgun (WGS) entry which is preliminary data.</text>
</comment>
<name>A0A3R8L0S3_9LACO</name>
<dbReference type="RefSeq" id="WP_125072461.1">
    <property type="nucleotide sequence ID" value="NZ_QWZQ01000024.1"/>
</dbReference>
<gene>
    <name evidence="2" type="ORF">D1831_08295</name>
</gene>
<accession>A0A3R8L0S3</accession>
<dbReference type="OrthoDB" id="2328435at2"/>
<feature type="chain" id="PRO_5018656045" description="D-alanyl-D-alanine carboxypeptidase" evidence="1">
    <location>
        <begin position="29"/>
        <end position="237"/>
    </location>
</feature>
<protein>
    <recommendedName>
        <fullName evidence="4">D-alanyl-D-alanine carboxypeptidase</fullName>
    </recommendedName>
</protein>
<keyword evidence="3" id="KW-1185">Reference proteome</keyword>
<evidence type="ECO:0000256" key="1">
    <source>
        <dbReference type="SAM" id="SignalP"/>
    </source>
</evidence>
<dbReference type="Proteomes" id="UP000283633">
    <property type="component" value="Unassembled WGS sequence"/>
</dbReference>
<reference evidence="2 3" key="1">
    <citation type="submission" date="2018-08" db="EMBL/GenBank/DDBJ databases">
        <title>Genome Lactobacillus garii FI11369.</title>
        <authorList>
            <person name="Diaz M."/>
            <person name="Narbad A."/>
        </authorList>
    </citation>
    <scope>NUCLEOTIDE SEQUENCE [LARGE SCALE GENOMIC DNA]</scope>
    <source>
        <strain evidence="2 3">FI11369</strain>
    </source>
</reference>
<dbReference type="AlphaFoldDB" id="A0A3R8L0S3"/>